<dbReference type="PROSITE" id="PS50067">
    <property type="entry name" value="KINESIN_MOTOR_2"/>
    <property type="match status" value="1"/>
</dbReference>
<feature type="coiled-coil region" evidence="13">
    <location>
        <begin position="1387"/>
        <end position="1414"/>
    </location>
</feature>
<evidence type="ECO:0000256" key="8">
    <source>
        <dbReference type="ARBA" id="ARBA00023054"/>
    </source>
</evidence>
<feature type="region of interest" description="Disordered" evidence="14">
    <location>
        <begin position="328"/>
        <end position="350"/>
    </location>
</feature>
<dbReference type="GO" id="GO:0008017">
    <property type="term" value="F:microtubule binding"/>
    <property type="evidence" value="ECO:0007669"/>
    <property type="project" value="InterPro"/>
</dbReference>
<evidence type="ECO:0000256" key="3">
    <source>
        <dbReference type="ARBA" id="ARBA00022701"/>
    </source>
</evidence>
<feature type="binding site" evidence="12">
    <location>
        <begin position="559"/>
        <end position="566"/>
    </location>
    <ligand>
        <name>ATP</name>
        <dbReference type="ChEBI" id="CHEBI:30616"/>
    </ligand>
</feature>
<dbReference type="InterPro" id="IPR027417">
    <property type="entry name" value="P-loop_NTPase"/>
</dbReference>
<evidence type="ECO:0000256" key="11">
    <source>
        <dbReference type="ARBA" id="ARBA00034488"/>
    </source>
</evidence>
<dbReference type="GO" id="GO:0005524">
    <property type="term" value="F:ATP binding"/>
    <property type="evidence" value="ECO:0007669"/>
    <property type="project" value="UniProtKB-UniRule"/>
</dbReference>
<comment type="subcellular location">
    <subcellularLocation>
        <location evidence="1">Membrane</location>
        <topology evidence="1">Single-pass membrane protein</topology>
    </subcellularLocation>
</comment>
<evidence type="ECO:0000256" key="12">
    <source>
        <dbReference type="PROSITE-ProRule" id="PRU00283"/>
    </source>
</evidence>
<dbReference type="InterPro" id="IPR044986">
    <property type="entry name" value="KIF15/KIN-12"/>
</dbReference>
<dbReference type="STRING" id="93759.A0A1R3GKJ9"/>
<keyword evidence="7" id="KW-1133">Transmembrane helix</keyword>
<dbReference type="PRINTS" id="PR00380">
    <property type="entry name" value="KINESINHEAVY"/>
</dbReference>
<dbReference type="EMBL" id="AWUE01022409">
    <property type="protein sequence ID" value="OMO58550.1"/>
    <property type="molecule type" value="Genomic_DNA"/>
</dbReference>
<feature type="signal peptide" evidence="15">
    <location>
        <begin position="1"/>
        <end position="28"/>
    </location>
</feature>
<dbReference type="SMART" id="SM00129">
    <property type="entry name" value="KISc"/>
    <property type="match status" value="1"/>
</dbReference>
<dbReference type="CDD" id="cd01373">
    <property type="entry name" value="KISc_KLP2_like"/>
    <property type="match status" value="1"/>
</dbReference>
<feature type="coiled-coil region" evidence="13">
    <location>
        <begin position="1163"/>
        <end position="1200"/>
    </location>
</feature>
<evidence type="ECO:0000256" key="1">
    <source>
        <dbReference type="ARBA" id="ARBA00004167"/>
    </source>
</evidence>
<sequence>MAHLAKHNLQYFTFVALIISLLFQHVLSASPCRSFCGNIAINYPFGVDDGCGAPQYRQMLNCTNDLFFITPSGRYKVQSIDYDKKTMVVYDPAMSTCSILQPHHDFIMTEIQSVIIPPTSDTVFALLNCSIDSPVLNHYKNLCFNFSGHSCDELYGACNAFRIFHSLTNSTPPCCFTGYDTVRYMSLNILDCTHYTTVINTDNLKGVGPLDWVYGIKLSYSVPDTGCERCTRSGGSCGYDTETGGMMCLCSASFNATRQCGSLGDLGGGQKFEHLKILNKMKALEKFINSGSDAERADSDSEERKGKAEAEASICLQMLSLSSDPISYENEFENSSTSSHFPPPRTPLNTIPDPSQYLKETLIHHDEHDLEFRDKSDSTKTINKTPRLTTRQGKRHSEPNSTHSTPARTAPRFSLGGGPGPCVSTRFPPAIEGRSGGVSSSSSSRLPRGISIADSSSYSTEAPYFDLIEDPSFWRDRNVQVLIRIRPLSAMEKVSQGNGRCLKQESAQTLVWLGHPETRFTFDNVACEAISQEKLFRVAGLPMVENCMSGYNSCMFAYGQTGSGKTYTMMGEINEVDGELNEDCGITPRVFEYLFSRIRMEEESRKDEKLRFSCKCSFLEIYNEQITDLLEPSSTNLLLREDLKKGVYVENLTEYYVQTVDDVLKLLLQGAANRRIAATNMNSESSRSHSVFTCIIESHWDKDSMTHFRFARLNLVDLAGSERQKSSGAEGDRLKEAANINKSLSTLGLVIMSLVDLAQGKHRHVPYRDSRLTFLLQDSLGGNSKTTIIANVSPSICAANETLSTLKFAQRAKLIQNNAKVNEDASGDVNALQRQIQQLKGQLFSLLKNSPNSPNSSMPSFSGSTMGDYSGKNEYTGENVTDCKIQNIHKKMKRIEAALAGSLRREKMAETTVQKLEAEIEQMNRLICQREEDVQRIKMMLRFREEKIKNLDLLATGLVSTEEYLMEENRALKEEVRLLQTKIDRNPELTRFALENIRLLEQLQIYQNFYDHGERVTLLGEVSELRNQLLEVLEGKHRFSSRYENQDRNTAKELKDCRNMNSKLMREVEELQMELRKYLNCSQAATASVAYSPSQDHEQYRQTDKYSLVETISVCSDSGDETASFSQKDDVGLENQHEQSISVDPVTQHSVTQKELIDARLLIKAMETEHINLLEELQHLQEENRKYMEIMSNKENLENESIHKLEFQCLETDQLASNNEGLGMESEHIDQKDLQDKLDKLTKDLDNARLLNCQYQQVQASQLSCQHEADLVREQVEMETARTILHLQEEVASLQLELNERIASITQENMRLRDMITAKEQEAKSICMEWERATLELTSFLLDGSKSLKDASRQIENIACSFPEINVWVGEHVERAAKVCIDKEERILLLQRSLEDAQRMIVEMEMKLSSLKGAAIALNEIQEPNADAKTEEAAELSMLVSDQLTMAEEQVDAAFPVAKSLVNHNEAAHVDHAEVDIPILTLATSQEKQSDVTLDDLMAEVELAKLAILESDIVISTSYEDAEVHLSTLQTDIFEVSSDYKELLQDLLRQILDMRSKIFELEQSCHSFQFSKIKWQSVGATKCQKCHLLHQIKDELAQGNEILKLIKQCIETKATMHAFLSNDEDAIENDSWSSDSSISSSEFSIESSALGNHLSGSCCHRKITELMDDTKVEEVSPESDLNLSEKLVTFDPRKELRKALDVFHKLYVWLTAILNENDIGECSHTKGLPSFGLTMQIDETGSTSTVEALADDINPAKSFFKKFEEARATMEEADYMLNALLKENENTKVLNSILGQASEELIVEKSNLIDEVEKLRYSISLKERENGLLQDQIHSTLVETANSISLLEECFQQMQRQIEDKFKVLHSDVLSLMQEMLFCISNSRSSVEDVCSEMMEKELLLFILHQCCFGDVTRQPLTFRNEVYSVLNTSARSRFISQSDNVVYHKKSIEEEDESKQLKHLENRETHLSDNDLIDENLSLKKELRRKETLLEGLLFDLHLLQESASNSMELKDENEKLMLALKQVRHELEMRRNQVDDLLAQHSKLEVRLSDAENALLISNSHLDQAKETIDSLLDQSTEMKMLLEDLYLKKAEAEEQLEEQKEVVKGLEKEILHLNYSVEKDLLSSVEGIEEDLRKVTSERDELREEIFSLNDKIEMARSLADENEAIAVEARQESEASKIYAEQKEEEVKILEHSVEELESTINVLEKKVYELDEEVERHRLIRNSLEHELQALRDRLSKVDNFAVVNSVSSNAEMDEELISRQMHNTLLEPHEAHDRIRTLEKERTELRIEIKQLKEHISELVLHSEAQASQYQQKYKSLEAMVREVKTDLSNSTATASVSEKTEKTSIRSRGSSSPFRCIASLVQQMNSEKDQEMSIARHRIEELEAVSVSRQKEPSLMANVQLGTFFCADSFGLLVINPKFLTHAILDQICMLKTRLAAAESMTHDVIRDLLGVKLDMTNYANLIDQHQVQKLVEEAQQQAEEFLAKEQEILDLRKKVNNLMEEKER</sequence>
<evidence type="ECO:0000256" key="7">
    <source>
        <dbReference type="ARBA" id="ARBA00022989"/>
    </source>
</evidence>
<dbReference type="Gene3D" id="3.40.850.10">
    <property type="entry name" value="Kinesin motor domain"/>
    <property type="match status" value="1"/>
</dbReference>
<evidence type="ECO:0000256" key="13">
    <source>
        <dbReference type="SAM" id="Coils"/>
    </source>
</evidence>
<dbReference type="PROSITE" id="PS00411">
    <property type="entry name" value="KINESIN_MOTOR_1"/>
    <property type="match status" value="1"/>
</dbReference>
<keyword evidence="18" id="KW-1185">Reference proteome</keyword>
<evidence type="ECO:0000259" key="16">
    <source>
        <dbReference type="PROSITE" id="PS50067"/>
    </source>
</evidence>
<comment type="similarity">
    <text evidence="11">Belongs to the TRAFAC class myosin-kinesin ATPase superfamily. Kinesin family. KIN-12 subfamily.</text>
</comment>
<keyword evidence="6 12" id="KW-0067">ATP-binding</keyword>
<evidence type="ECO:0000256" key="4">
    <source>
        <dbReference type="ARBA" id="ARBA00022729"/>
    </source>
</evidence>
<evidence type="ECO:0000313" key="17">
    <source>
        <dbReference type="EMBL" id="OMO58550.1"/>
    </source>
</evidence>
<dbReference type="GO" id="GO:0003777">
    <property type="term" value="F:microtubule motor activity"/>
    <property type="evidence" value="ECO:0007669"/>
    <property type="project" value="InterPro"/>
</dbReference>
<dbReference type="Proteomes" id="UP000187203">
    <property type="component" value="Unassembled WGS sequence"/>
</dbReference>
<dbReference type="SUPFAM" id="SSF52540">
    <property type="entry name" value="P-loop containing nucleoside triphosphate hydrolases"/>
    <property type="match status" value="1"/>
</dbReference>
<dbReference type="InterPro" id="IPR001752">
    <property type="entry name" value="Kinesin_motor_dom"/>
</dbReference>
<feature type="compositionally biased region" description="Polar residues" evidence="14">
    <location>
        <begin position="379"/>
        <end position="391"/>
    </location>
</feature>
<organism evidence="17 18">
    <name type="scientific">Corchorus olitorius</name>
    <dbReference type="NCBI Taxonomy" id="93759"/>
    <lineage>
        <taxon>Eukaryota</taxon>
        <taxon>Viridiplantae</taxon>
        <taxon>Streptophyta</taxon>
        <taxon>Embryophyta</taxon>
        <taxon>Tracheophyta</taxon>
        <taxon>Spermatophyta</taxon>
        <taxon>Magnoliopsida</taxon>
        <taxon>eudicotyledons</taxon>
        <taxon>Gunneridae</taxon>
        <taxon>Pentapetalae</taxon>
        <taxon>rosids</taxon>
        <taxon>malvids</taxon>
        <taxon>Malvales</taxon>
        <taxon>Malvaceae</taxon>
        <taxon>Grewioideae</taxon>
        <taxon>Apeibeae</taxon>
        <taxon>Corchorus</taxon>
    </lineage>
</organism>
<proteinExistence type="inferred from homology"/>
<dbReference type="OrthoDB" id="3176171at2759"/>
<dbReference type="Pfam" id="PF13947">
    <property type="entry name" value="GUB_WAK_bind"/>
    <property type="match status" value="1"/>
</dbReference>
<evidence type="ECO:0000256" key="10">
    <source>
        <dbReference type="ARBA" id="ARBA00023175"/>
    </source>
</evidence>
<evidence type="ECO:0000256" key="6">
    <source>
        <dbReference type="ARBA" id="ARBA00022840"/>
    </source>
</evidence>
<feature type="coiled-coil region" evidence="13">
    <location>
        <begin position="2085"/>
        <end position="2239"/>
    </location>
</feature>
<feature type="compositionally biased region" description="Polar residues" evidence="14">
    <location>
        <begin position="2334"/>
        <end position="2344"/>
    </location>
</feature>
<dbReference type="Pfam" id="PF00225">
    <property type="entry name" value="Kinesin"/>
    <property type="match status" value="1"/>
</dbReference>
<keyword evidence="10 12" id="KW-0505">Motor protein</keyword>
<evidence type="ECO:0000256" key="14">
    <source>
        <dbReference type="SAM" id="MobiDB-lite"/>
    </source>
</evidence>
<evidence type="ECO:0000256" key="5">
    <source>
        <dbReference type="ARBA" id="ARBA00022741"/>
    </source>
</evidence>
<feature type="domain" description="Kinesin motor" evidence="16">
    <location>
        <begin position="478"/>
        <end position="815"/>
    </location>
</feature>
<keyword evidence="8 13" id="KW-0175">Coiled coil</keyword>
<evidence type="ECO:0000256" key="2">
    <source>
        <dbReference type="ARBA" id="ARBA00022692"/>
    </source>
</evidence>
<name>A0A1R3GKJ9_9ROSI</name>
<evidence type="ECO:0000313" key="18">
    <source>
        <dbReference type="Proteomes" id="UP000187203"/>
    </source>
</evidence>
<evidence type="ECO:0000256" key="9">
    <source>
        <dbReference type="ARBA" id="ARBA00023136"/>
    </source>
</evidence>
<reference evidence="18" key="1">
    <citation type="submission" date="2013-09" db="EMBL/GenBank/DDBJ databases">
        <title>Corchorus olitorius genome sequencing.</title>
        <authorList>
            <person name="Alam M."/>
            <person name="Haque M.S."/>
            <person name="Islam M.S."/>
            <person name="Emdad E.M."/>
            <person name="Islam M.M."/>
            <person name="Ahmed B."/>
            <person name="Halim A."/>
            <person name="Hossen Q.M.M."/>
            <person name="Hossain M.Z."/>
            <person name="Ahmed R."/>
            <person name="Khan M.M."/>
            <person name="Islam R."/>
            <person name="Rashid M.M."/>
            <person name="Khan S.A."/>
            <person name="Rahman M.S."/>
            <person name="Alam M."/>
            <person name="Yahiya A.S."/>
            <person name="Khan M.S."/>
            <person name="Azam M.S."/>
            <person name="Haque T."/>
            <person name="Lashkar M.Z.H."/>
            <person name="Akhand A.I."/>
            <person name="Morshed G."/>
            <person name="Roy S."/>
            <person name="Uddin K.S."/>
            <person name="Rabeya T."/>
            <person name="Hossain A.S."/>
            <person name="Chowdhury A."/>
            <person name="Snigdha A.R."/>
            <person name="Mortoza M.S."/>
            <person name="Matin S.A."/>
            <person name="Hoque S.M.E."/>
            <person name="Islam M.K."/>
            <person name="Roy D.K."/>
            <person name="Haider R."/>
            <person name="Moosa M.M."/>
            <person name="Elias S.M."/>
            <person name="Hasan A.M."/>
            <person name="Jahan S."/>
            <person name="Shafiuddin M."/>
            <person name="Mahmood N."/>
            <person name="Shommy N.S."/>
        </authorList>
    </citation>
    <scope>NUCLEOTIDE SEQUENCE [LARGE SCALE GENOMIC DNA]</scope>
    <source>
        <strain evidence="18">cv. O-4</strain>
    </source>
</reference>
<feature type="region of interest" description="Disordered" evidence="14">
    <location>
        <begin position="369"/>
        <end position="420"/>
    </location>
</feature>
<feature type="coiled-coil region" evidence="13">
    <location>
        <begin position="1224"/>
        <end position="1251"/>
    </location>
</feature>
<dbReference type="FunFam" id="3.40.850.10:FF:000033">
    <property type="entry name" value="Kinesin-like protein KIN-12E"/>
    <property type="match status" value="1"/>
</dbReference>
<dbReference type="GO" id="GO:0007018">
    <property type="term" value="P:microtubule-based movement"/>
    <property type="evidence" value="ECO:0007669"/>
    <property type="project" value="InterPro"/>
</dbReference>
<feature type="coiled-coil region" evidence="13">
    <location>
        <begin position="2008"/>
        <end position="2056"/>
    </location>
</feature>
<protein>
    <recommendedName>
        <fullName evidence="16">Kinesin motor domain-containing protein</fullName>
    </recommendedName>
</protein>
<dbReference type="InterPro" id="IPR036961">
    <property type="entry name" value="Kinesin_motor_dom_sf"/>
</dbReference>
<keyword evidence="2" id="KW-0812">Transmembrane</keyword>
<feature type="compositionally biased region" description="Basic and acidic residues" evidence="14">
    <location>
        <begin position="293"/>
        <end position="309"/>
    </location>
</feature>
<dbReference type="PANTHER" id="PTHR37739">
    <property type="entry name" value="KINESIN-LIKE PROTEIN KIN-12D"/>
    <property type="match status" value="1"/>
</dbReference>
<evidence type="ECO:0000256" key="15">
    <source>
        <dbReference type="SAM" id="SignalP"/>
    </source>
</evidence>
<dbReference type="InterPro" id="IPR025287">
    <property type="entry name" value="WAK_GUB"/>
</dbReference>
<dbReference type="GO" id="GO:0030247">
    <property type="term" value="F:polysaccharide binding"/>
    <property type="evidence" value="ECO:0007669"/>
    <property type="project" value="InterPro"/>
</dbReference>
<feature type="coiled-coil region" evidence="13">
    <location>
        <begin position="822"/>
        <end position="849"/>
    </location>
</feature>
<accession>A0A1R3GKJ9</accession>
<feature type="chain" id="PRO_5012277636" description="Kinesin motor domain-containing protein" evidence="15">
    <location>
        <begin position="29"/>
        <end position="2512"/>
    </location>
</feature>
<feature type="region of interest" description="Disordered" evidence="14">
    <location>
        <begin position="2334"/>
        <end position="2357"/>
    </location>
</feature>
<keyword evidence="3" id="KW-0493">Microtubule</keyword>
<dbReference type="GO" id="GO:0005874">
    <property type="term" value="C:microtubule"/>
    <property type="evidence" value="ECO:0007669"/>
    <property type="project" value="UniProtKB-KW"/>
</dbReference>
<feature type="coiled-coil region" evidence="13">
    <location>
        <begin position="2472"/>
        <end position="2509"/>
    </location>
</feature>
<keyword evidence="9" id="KW-0472">Membrane</keyword>
<feature type="coiled-coil region" evidence="13">
    <location>
        <begin position="2281"/>
        <end position="2333"/>
    </location>
</feature>
<feature type="coiled-coil region" evidence="13">
    <location>
        <begin position="1054"/>
        <end position="1081"/>
    </location>
</feature>
<dbReference type="GO" id="GO:0016020">
    <property type="term" value="C:membrane"/>
    <property type="evidence" value="ECO:0007669"/>
    <property type="project" value="UniProtKB-SubCell"/>
</dbReference>
<comment type="caution">
    <text evidence="17">The sequence shown here is derived from an EMBL/GenBank/DDBJ whole genome shotgun (WGS) entry which is preliminary data.</text>
</comment>
<feature type="compositionally biased region" description="Basic and acidic residues" evidence="14">
    <location>
        <begin position="369"/>
        <end position="378"/>
    </location>
</feature>
<keyword evidence="5 12" id="KW-0547">Nucleotide-binding</keyword>
<dbReference type="PANTHER" id="PTHR37739:SF18">
    <property type="entry name" value="KINESIN-LIKE PROTEIN KIN-12C"/>
    <property type="match status" value="1"/>
</dbReference>
<gene>
    <name evidence="17" type="ORF">COLO4_34541</name>
</gene>
<keyword evidence="4 15" id="KW-0732">Signal</keyword>
<feature type="region of interest" description="Disordered" evidence="14">
    <location>
        <begin position="290"/>
        <end position="309"/>
    </location>
</feature>
<dbReference type="InterPro" id="IPR019821">
    <property type="entry name" value="Kinesin_motor_CS"/>
</dbReference>